<evidence type="ECO:0000256" key="5">
    <source>
        <dbReference type="ARBA" id="ARBA00022989"/>
    </source>
</evidence>
<reference evidence="14" key="1">
    <citation type="submission" date="2012-12" db="EMBL/GenBank/DDBJ databases">
        <authorList>
            <person name="Hellsten U."/>
            <person name="Grimwood J."/>
            <person name="Chapman J.A."/>
            <person name="Shapiro H."/>
            <person name="Aerts A."/>
            <person name="Otillar R.P."/>
            <person name="Terry A.Y."/>
            <person name="Boore J.L."/>
            <person name="Simakov O."/>
            <person name="Marletaz F."/>
            <person name="Cho S.-J."/>
            <person name="Edsinger-Gonzales E."/>
            <person name="Havlak P."/>
            <person name="Kuo D.-H."/>
            <person name="Larsson T."/>
            <person name="Lv J."/>
            <person name="Arendt D."/>
            <person name="Savage R."/>
            <person name="Osoegawa K."/>
            <person name="de Jong P."/>
            <person name="Lindberg D.R."/>
            <person name="Seaver E.C."/>
            <person name="Weisblat D.A."/>
            <person name="Putnam N.H."/>
            <person name="Grigoriev I.V."/>
            <person name="Rokhsar D.S."/>
        </authorList>
    </citation>
    <scope>NUCLEOTIDE SEQUENCE</scope>
    <source>
        <strain evidence="14">I ESC-2004</strain>
    </source>
</reference>
<keyword evidence="6" id="KW-0915">Sodium</keyword>
<keyword evidence="7 11" id="KW-0406">Ion transport</keyword>
<evidence type="ECO:0000256" key="7">
    <source>
        <dbReference type="ARBA" id="ARBA00023065"/>
    </source>
</evidence>
<dbReference type="Pfam" id="PF00858">
    <property type="entry name" value="ASC"/>
    <property type="match status" value="1"/>
</dbReference>
<keyword evidence="5" id="KW-1133">Transmembrane helix</keyword>
<evidence type="ECO:0000256" key="10">
    <source>
        <dbReference type="ARBA" id="ARBA00023303"/>
    </source>
</evidence>
<dbReference type="PANTHER" id="PTHR11690">
    <property type="entry name" value="AMILORIDE-SENSITIVE SODIUM CHANNEL-RELATED"/>
    <property type="match status" value="1"/>
</dbReference>
<evidence type="ECO:0000256" key="8">
    <source>
        <dbReference type="ARBA" id="ARBA00023136"/>
    </source>
</evidence>
<keyword evidence="9 11" id="KW-0739">Sodium transport</keyword>
<gene>
    <name evidence="12" type="ORF">CAPTEDRAFT_185972</name>
</gene>
<keyword evidence="14" id="KW-1185">Reference proteome</keyword>
<dbReference type="GO" id="GO:0005886">
    <property type="term" value="C:plasma membrane"/>
    <property type="evidence" value="ECO:0007669"/>
    <property type="project" value="TreeGrafter"/>
</dbReference>
<keyword evidence="8" id="KW-0472">Membrane</keyword>
<comment type="similarity">
    <text evidence="11">Belongs to the amiloride-sensitive sodium channel (TC 1.A.6) family.</text>
</comment>
<evidence type="ECO:0000313" key="13">
    <source>
        <dbReference type="EnsemblMetazoa" id="CapteP185972"/>
    </source>
</evidence>
<dbReference type="EMBL" id="KB308886">
    <property type="protein sequence ID" value="ELT96176.1"/>
    <property type="molecule type" value="Genomic_DNA"/>
</dbReference>
<dbReference type="GO" id="GO:0015280">
    <property type="term" value="F:ligand-gated sodium channel activity"/>
    <property type="evidence" value="ECO:0007669"/>
    <property type="project" value="TreeGrafter"/>
</dbReference>
<evidence type="ECO:0000256" key="11">
    <source>
        <dbReference type="RuleBase" id="RU000679"/>
    </source>
</evidence>
<evidence type="ECO:0000256" key="9">
    <source>
        <dbReference type="ARBA" id="ARBA00023201"/>
    </source>
</evidence>
<dbReference type="OMA" id="ANDNFAY"/>
<keyword evidence="2 11" id="KW-0813">Transport</keyword>
<comment type="subcellular location">
    <subcellularLocation>
        <location evidence="1">Membrane</location>
        <topology evidence="1">Multi-pass membrane protein</topology>
    </subcellularLocation>
</comment>
<dbReference type="Gene3D" id="2.60.470.10">
    <property type="entry name" value="Acid-sensing ion channels like domains"/>
    <property type="match status" value="1"/>
</dbReference>
<name>R7TXK1_CAPTE</name>
<dbReference type="EMBL" id="AMQN01011435">
    <property type="status" value="NOT_ANNOTATED_CDS"/>
    <property type="molecule type" value="Genomic_DNA"/>
</dbReference>
<organism evidence="12">
    <name type="scientific">Capitella teleta</name>
    <name type="common">Polychaete worm</name>
    <dbReference type="NCBI Taxonomy" id="283909"/>
    <lineage>
        <taxon>Eukaryota</taxon>
        <taxon>Metazoa</taxon>
        <taxon>Spiralia</taxon>
        <taxon>Lophotrochozoa</taxon>
        <taxon>Annelida</taxon>
        <taxon>Polychaeta</taxon>
        <taxon>Sedentaria</taxon>
        <taxon>Scolecida</taxon>
        <taxon>Capitellidae</taxon>
        <taxon>Capitella</taxon>
    </lineage>
</organism>
<evidence type="ECO:0000256" key="6">
    <source>
        <dbReference type="ARBA" id="ARBA00023053"/>
    </source>
</evidence>
<dbReference type="Proteomes" id="UP000014760">
    <property type="component" value="Unassembled WGS sequence"/>
</dbReference>
<dbReference type="Gene3D" id="1.10.287.770">
    <property type="entry name" value="YojJ-like"/>
    <property type="match status" value="1"/>
</dbReference>
<reference evidence="12 14" key="2">
    <citation type="journal article" date="2013" name="Nature">
        <title>Insights into bilaterian evolution from three spiralian genomes.</title>
        <authorList>
            <person name="Simakov O."/>
            <person name="Marletaz F."/>
            <person name="Cho S.J."/>
            <person name="Edsinger-Gonzales E."/>
            <person name="Havlak P."/>
            <person name="Hellsten U."/>
            <person name="Kuo D.H."/>
            <person name="Larsson T."/>
            <person name="Lv J."/>
            <person name="Arendt D."/>
            <person name="Savage R."/>
            <person name="Osoegawa K."/>
            <person name="de Jong P."/>
            <person name="Grimwood J."/>
            <person name="Chapman J.A."/>
            <person name="Shapiro H."/>
            <person name="Aerts A."/>
            <person name="Otillar R.P."/>
            <person name="Terry A.Y."/>
            <person name="Boore J.L."/>
            <person name="Grigoriev I.V."/>
            <person name="Lindberg D.R."/>
            <person name="Seaver E.C."/>
            <person name="Weisblat D.A."/>
            <person name="Putnam N.H."/>
            <person name="Rokhsar D.S."/>
        </authorList>
    </citation>
    <scope>NUCLEOTIDE SEQUENCE</scope>
    <source>
        <strain evidence="12 14">I ESC-2004</strain>
    </source>
</reference>
<dbReference type="OrthoDB" id="6262926at2759"/>
<sequence>MAITIKKIITKCCQNSSMKALPRIIKAPTKFQKALWILGLLCGLLTSGYQLSLLFLDYFNFSTSVSIAKEMGAPPFPDVTICHLDKNWTFRMLEREFGGDFSVDEYNYKISELQTLYPSEGLSWGLLESLKGFKGYLQNDFLIHEEVEKLRRLFVIDCSVIYNWDPQPCFSEFEAYLTTNVFLDPEFGMCVTFSAVDDLIKELKLLLYLDDPYTNTPRRFTFVHDSNTHTSAVGAKVVIHPPKSFPDIWLGSRDIYAGNDVSFGIESTKRSVLGEPYGSCIMQTVDDPQSAINRHGYECYRMCARDQVLESCGCINIYYATTKEERNTTPLCGTINLNNITETFYRLRCAEEILVDLNDIMEEVCPCPTPCTQFTYDYSTNAVPWPAGVYHRSFYEQYIRSQPYAAKFHGYADLIEIEKDDPMGAVKKISELNLIEKNFAQLRIMNHQNDYYHYVETPLISREAMFGNVGGLMNLWAGITFITIVEILDFMYQLITKGTTGDEE</sequence>
<keyword evidence="4 11" id="KW-0812">Transmembrane</keyword>
<dbReference type="HOGENOM" id="CLU_020415_3_1_1"/>
<keyword evidence="3 11" id="KW-0894">Sodium channel</keyword>
<protein>
    <submittedName>
        <fullName evidence="12 13">Uncharacterized protein</fullName>
    </submittedName>
</protein>
<reference evidence="13" key="3">
    <citation type="submission" date="2015-06" db="UniProtKB">
        <authorList>
            <consortium name="EnsemblMetazoa"/>
        </authorList>
    </citation>
    <scope>IDENTIFICATION</scope>
</reference>
<dbReference type="InterPro" id="IPR001873">
    <property type="entry name" value="ENaC"/>
</dbReference>
<dbReference type="EnsemblMetazoa" id="CapteT185972">
    <property type="protein sequence ID" value="CapteP185972"/>
    <property type="gene ID" value="CapteG185972"/>
</dbReference>
<dbReference type="PANTHER" id="PTHR11690:SF248">
    <property type="entry name" value="PICKPOCKET 17, ISOFORM A"/>
    <property type="match status" value="1"/>
</dbReference>
<dbReference type="AlphaFoldDB" id="R7TXK1"/>
<proteinExistence type="inferred from homology"/>
<evidence type="ECO:0000256" key="1">
    <source>
        <dbReference type="ARBA" id="ARBA00004141"/>
    </source>
</evidence>
<evidence type="ECO:0000313" key="14">
    <source>
        <dbReference type="Proteomes" id="UP000014760"/>
    </source>
</evidence>
<evidence type="ECO:0000256" key="2">
    <source>
        <dbReference type="ARBA" id="ARBA00022448"/>
    </source>
</evidence>
<dbReference type="PRINTS" id="PR01078">
    <property type="entry name" value="AMINACHANNEL"/>
</dbReference>
<evidence type="ECO:0000256" key="4">
    <source>
        <dbReference type="ARBA" id="ARBA00022692"/>
    </source>
</evidence>
<evidence type="ECO:0000313" key="12">
    <source>
        <dbReference type="EMBL" id="ELT96176.1"/>
    </source>
</evidence>
<evidence type="ECO:0000256" key="3">
    <source>
        <dbReference type="ARBA" id="ARBA00022461"/>
    </source>
</evidence>
<keyword evidence="10 11" id="KW-0407">Ion channel</keyword>
<accession>R7TXK1</accession>